<reference evidence="8 9" key="1">
    <citation type="submission" date="2016-11" db="EMBL/GenBank/DDBJ databases">
        <authorList>
            <person name="Jaros S."/>
            <person name="Januszkiewicz K."/>
            <person name="Wedrychowicz H."/>
        </authorList>
    </citation>
    <scope>NUCLEOTIDE SEQUENCE [LARGE SCALE GENOMIC DNA]</scope>
</reference>
<evidence type="ECO:0000256" key="5">
    <source>
        <dbReference type="ARBA" id="ARBA00023136"/>
    </source>
</evidence>
<feature type="transmembrane region" description="Helical" evidence="6">
    <location>
        <begin position="88"/>
        <end position="108"/>
    </location>
</feature>
<dbReference type="FunFam" id="1.20.1250.20:FF:000034">
    <property type="entry name" value="MFS general substrate transporter"/>
    <property type="match status" value="1"/>
</dbReference>
<gene>
    <name evidence="8" type="primary">BQ5605_C012g06867</name>
    <name evidence="8" type="ORF">BQ5605_C012G06867</name>
</gene>
<feature type="transmembrane region" description="Helical" evidence="6">
    <location>
        <begin position="442"/>
        <end position="462"/>
    </location>
</feature>
<keyword evidence="4 6" id="KW-1133">Transmembrane helix</keyword>
<comment type="subcellular location">
    <subcellularLocation>
        <location evidence="1">Membrane</location>
        <topology evidence="1">Multi-pass membrane protein</topology>
    </subcellularLocation>
</comment>
<organism evidence="8 9">
    <name type="scientific">Microbotryum silenes-dioicae</name>
    <dbReference type="NCBI Taxonomy" id="796604"/>
    <lineage>
        <taxon>Eukaryota</taxon>
        <taxon>Fungi</taxon>
        <taxon>Dikarya</taxon>
        <taxon>Basidiomycota</taxon>
        <taxon>Pucciniomycotina</taxon>
        <taxon>Microbotryomycetes</taxon>
        <taxon>Microbotryales</taxon>
        <taxon>Microbotryaceae</taxon>
        <taxon>Microbotryum</taxon>
    </lineage>
</organism>
<feature type="transmembrane region" description="Helical" evidence="6">
    <location>
        <begin position="284"/>
        <end position="305"/>
    </location>
</feature>
<dbReference type="GO" id="GO:0022857">
    <property type="term" value="F:transmembrane transporter activity"/>
    <property type="evidence" value="ECO:0007669"/>
    <property type="project" value="InterPro"/>
</dbReference>
<name>A0A2X0MDP0_9BASI</name>
<feature type="transmembrane region" description="Helical" evidence="6">
    <location>
        <begin position="377"/>
        <end position="398"/>
    </location>
</feature>
<proteinExistence type="predicted"/>
<dbReference type="AlphaFoldDB" id="A0A2X0MDP0"/>
<feature type="domain" description="Major facilitator superfamily (MFS) profile" evidence="7">
    <location>
        <begin position="54"/>
        <end position="467"/>
    </location>
</feature>
<dbReference type="STRING" id="796604.A0A2X0MDP0"/>
<evidence type="ECO:0000313" key="9">
    <source>
        <dbReference type="Proteomes" id="UP000249464"/>
    </source>
</evidence>
<feature type="transmembrane region" description="Helical" evidence="6">
    <location>
        <begin position="325"/>
        <end position="342"/>
    </location>
</feature>
<dbReference type="Proteomes" id="UP000249464">
    <property type="component" value="Unassembled WGS sequence"/>
</dbReference>
<feature type="transmembrane region" description="Helical" evidence="6">
    <location>
        <begin position="180"/>
        <end position="201"/>
    </location>
</feature>
<dbReference type="EMBL" id="FQNC01000014">
    <property type="protein sequence ID" value="SGY16404.1"/>
    <property type="molecule type" value="Genomic_DNA"/>
</dbReference>
<feature type="transmembrane region" description="Helical" evidence="6">
    <location>
        <begin position="349"/>
        <end position="371"/>
    </location>
</feature>
<evidence type="ECO:0000256" key="4">
    <source>
        <dbReference type="ARBA" id="ARBA00022989"/>
    </source>
</evidence>
<evidence type="ECO:0000313" key="8">
    <source>
        <dbReference type="EMBL" id="SGY16404.1"/>
    </source>
</evidence>
<keyword evidence="5 6" id="KW-0472">Membrane</keyword>
<dbReference type="InterPro" id="IPR011701">
    <property type="entry name" value="MFS"/>
</dbReference>
<evidence type="ECO:0000256" key="6">
    <source>
        <dbReference type="SAM" id="Phobius"/>
    </source>
</evidence>
<dbReference type="PANTHER" id="PTHR43791">
    <property type="entry name" value="PERMEASE-RELATED"/>
    <property type="match status" value="1"/>
</dbReference>
<protein>
    <submittedName>
        <fullName evidence="8">BQ5605_C012g06867 protein</fullName>
    </submittedName>
</protein>
<keyword evidence="2" id="KW-0813">Transport</keyword>
<dbReference type="FunFam" id="1.20.1250.20:FF:000013">
    <property type="entry name" value="MFS general substrate transporter"/>
    <property type="match status" value="1"/>
</dbReference>
<dbReference type="Pfam" id="PF07690">
    <property type="entry name" value="MFS_1"/>
    <property type="match status" value="1"/>
</dbReference>
<dbReference type="PROSITE" id="PS50850">
    <property type="entry name" value="MFS"/>
    <property type="match status" value="1"/>
</dbReference>
<feature type="transmembrane region" description="Helical" evidence="6">
    <location>
        <begin position="410"/>
        <end position="430"/>
    </location>
</feature>
<evidence type="ECO:0000256" key="1">
    <source>
        <dbReference type="ARBA" id="ARBA00004141"/>
    </source>
</evidence>
<sequence length="507" mass="56272">MKQQTTHEEKFDEFKLEQEMVEDANIPEGRLREPDVNFTPEEEAKLYRKVDWRILPILALLYLLSFMDRGAIGNARLSGLERDLGLSAQQYATCLSLFFITYFLFEIPSNLALTKIRPRYWLAFITLGWGIAMTLSGIVKNYAGLAICRTILGAFEAGLFPGVSLYLSFFYPRFIYQRRLAIFFSAATMAGAFAGLLAYGISFMAGTAGLGGWAWIFIIMGLLTVLAGGLAFFCVSDVPAKAKWLTEDERAWLVWRKASDGSSVGEAEGLHVAQIKSAFTDYHCWVALFFYISILVPLYSVGLFAPTLINSFGKWTRAEVQLLTVPMYVFACAYVLITSVYADRYRTRFPFLLAAQVLCLIGFTINIIPTAPVGVKFFGLFLCAAGAYGGVPSMISWLSTNLSGTTKRAVGTGLTLGVGSLGGIISSNVYRTVDAPKYLLGHGVLIATSFMGIIASCVYAFLLKRSNAAKDRWHAEQNALPEHQRKVFTVQELRDMGDRAPEFYYTI</sequence>
<dbReference type="InterPro" id="IPR020846">
    <property type="entry name" value="MFS_dom"/>
</dbReference>
<feature type="transmembrane region" description="Helical" evidence="6">
    <location>
        <begin position="50"/>
        <end position="68"/>
    </location>
</feature>
<dbReference type="SUPFAM" id="SSF103473">
    <property type="entry name" value="MFS general substrate transporter"/>
    <property type="match status" value="1"/>
</dbReference>
<evidence type="ECO:0000256" key="2">
    <source>
        <dbReference type="ARBA" id="ARBA00022448"/>
    </source>
</evidence>
<dbReference type="GO" id="GO:0016020">
    <property type="term" value="C:membrane"/>
    <property type="evidence" value="ECO:0007669"/>
    <property type="project" value="UniProtKB-SubCell"/>
</dbReference>
<dbReference type="InterPro" id="IPR036259">
    <property type="entry name" value="MFS_trans_sf"/>
</dbReference>
<accession>A0A2X0MDP0</accession>
<dbReference type="PANTHER" id="PTHR43791:SF46">
    <property type="entry name" value="MAJOR FACILITATOR SUPERFAMILY (MFS) PROFILE DOMAIN-CONTAINING PROTEIN-RELATED"/>
    <property type="match status" value="1"/>
</dbReference>
<dbReference type="Gene3D" id="1.20.1250.20">
    <property type="entry name" value="MFS general substrate transporter like domains"/>
    <property type="match status" value="2"/>
</dbReference>
<feature type="transmembrane region" description="Helical" evidence="6">
    <location>
        <begin position="151"/>
        <end position="171"/>
    </location>
</feature>
<evidence type="ECO:0000259" key="7">
    <source>
        <dbReference type="PROSITE" id="PS50850"/>
    </source>
</evidence>
<evidence type="ECO:0000256" key="3">
    <source>
        <dbReference type="ARBA" id="ARBA00022692"/>
    </source>
</evidence>
<feature type="transmembrane region" description="Helical" evidence="6">
    <location>
        <begin position="213"/>
        <end position="235"/>
    </location>
</feature>
<keyword evidence="9" id="KW-1185">Reference proteome</keyword>
<feature type="transmembrane region" description="Helical" evidence="6">
    <location>
        <begin position="120"/>
        <end position="139"/>
    </location>
</feature>
<keyword evidence="3 6" id="KW-0812">Transmembrane</keyword>